<evidence type="ECO:0000313" key="2">
    <source>
        <dbReference type="EMBL" id="KAL0867822.1"/>
    </source>
</evidence>
<proteinExistence type="predicted"/>
<keyword evidence="3" id="KW-1185">Reference proteome</keyword>
<comment type="caution">
    <text evidence="2">The sequence shown here is derived from an EMBL/GenBank/DDBJ whole genome shotgun (WGS) entry which is preliminary data.</text>
</comment>
<gene>
    <name evidence="2" type="ORF">ABMA27_008523</name>
</gene>
<evidence type="ECO:0000313" key="3">
    <source>
        <dbReference type="Proteomes" id="UP001549920"/>
    </source>
</evidence>
<dbReference type="CDD" id="cd00170">
    <property type="entry name" value="SEC14"/>
    <property type="match status" value="1"/>
</dbReference>
<reference evidence="2 3" key="1">
    <citation type="submission" date="2024-06" db="EMBL/GenBank/DDBJ databases">
        <title>A chromosome-level genome assembly of beet webworm, Loxostege sticticalis.</title>
        <authorList>
            <person name="Zhang Y."/>
        </authorList>
    </citation>
    <scope>NUCLEOTIDE SEQUENCE [LARGE SCALE GENOMIC DNA]</scope>
    <source>
        <strain evidence="2">AQ026</strain>
        <tissue evidence="2">Whole body</tissue>
    </source>
</reference>
<dbReference type="PROSITE" id="PS50191">
    <property type="entry name" value="CRAL_TRIO"/>
    <property type="match status" value="1"/>
</dbReference>
<dbReference type="SUPFAM" id="SSF52087">
    <property type="entry name" value="CRAL/TRIO domain"/>
    <property type="match status" value="1"/>
</dbReference>
<dbReference type="EMBL" id="JBEUOH010000022">
    <property type="protein sequence ID" value="KAL0867822.1"/>
    <property type="molecule type" value="Genomic_DNA"/>
</dbReference>
<name>A0ABR3HC40_LOXSC</name>
<dbReference type="Gene3D" id="3.40.525.10">
    <property type="entry name" value="CRAL-TRIO lipid binding domain"/>
    <property type="match status" value="1"/>
</dbReference>
<dbReference type="SMART" id="SM00516">
    <property type="entry name" value="SEC14"/>
    <property type="match status" value="1"/>
</dbReference>
<dbReference type="InterPro" id="IPR036865">
    <property type="entry name" value="CRAL-TRIO_dom_sf"/>
</dbReference>
<dbReference type="Proteomes" id="UP001549920">
    <property type="component" value="Unassembled WGS sequence"/>
</dbReference>
<organism evidence="2 3">
    <name type="scientific">Loxostege sticticalis</name>
    <name type="common">Beet webworm moth</name>
    <dbReference type="NCBI Taxonomy" id="481309"/>
    <lineage>
        <taxon>Eukaryota</taxon>
        <taxon>Metazoa</taxon>
        <taxon>Ecdysozoa</taxon>
        <taxon>Arthropoda</taxon>
        <taxon>Hexapoda</taxon>
        <taxon>Insecta</taxon>
        <taxon>Pterygota</taxon>
        <taxon>Neoptera</taxon>
        <taxon>Endopterygota</taxon>
        <taxon>Lepidoptera</taxon>
        <taxon>Glossata</taxon>
        <taxon>Ditrysia</taxon>
        <taxon>Pyraloidea</taxon>
        <taxon>Crambidae</taxon>
        <taxon>Pyraustinae</taxon>
        <taxon>Loxostege</taxon>
    </lineage>
</organism>
<evidence type="ECO:0000259" key="1">
    <source>
        <dbReference type="PROSITE" id="PS50191"/>
    </source>
</evidence>
<dbReference type="Pfam" id="PF00650">
    <property type="entry name" value="CRAL_TRIO"/>
    <property type="match status" value="1"/>
</dbReference>
<protein>
    <recommendedName>
        <fullName evidence="1">CRAL-TRIO domain-containing protein</fullName>
    </recommendedName>
</protein>
<accession>A0ABR3HC40</accession>
<dbReference type="InterPro" id="IPR001251">
    <property type="entry name" value="CRAL-TRIO_dom"/>
</dbReference>
<feature type="domain" description="CRAL-TRIO" evidence="1">
    <location>
        <begin position="98"/>
        <end position="258"/>
    </location>
</feature>
<dbReference type="PANTHER" id="PTHR10174:SF222">
    <property type="entry name" value="GH10083P-RELATED"/>
    <property type="match status" value="1"/>
</dbReference>
<dbReference type="PANTHER" id="PTHR10174">
    <property type="entry name" value="ALPHA-TOCOPHEROL TRANSFER PROTEIN-RELATED"/>
    <property type="match status" value="1"/>
</dbReference>
<sequence length="312" mass="36610">MMECLKETEVLKFHPDTLQAIRKLYGLDSLGAMNDAIDILQEWVKKQDHFIKKDFDRDYLERVIVRTKGSIERSKLRLDKICTARTLMPALFVNCNVKELPLLDVVEDALLPRLTQDYYRVYFLRNVGQEFDKEFHPNYFRRVLYFLEYMYKIDYVAGIVLVFDFRQMNQAAHLRSLPMVEVQQFLVMLIECYGLRMKGIHMISTSKVVHTLAAVFKQFLTAKIESRIHIHDTLESLYEHVEKDILPKEYGGSEVSLSELHQKLLDIASSEKHMEYMKMMNAAGTNEAFRQTDKYNEQVLGMPGSFRALRVD</sequence>
<dbReference type="PRINTS" id="PR00180">
    <property type="entry name" value="CRETINALDHBP"/>
</dbReference>